<evidence type="ECO:0000256" key="4">
    <source>
        <dbReference type="ARBA" id="ARBA00022723"/>
    </source>
</evidence>
<feature type="binding site" evidence="8">
    <location>
        <position position="120"/>
    </location>
    <ligand>
        <name>Zn(2+)</name>
        <dbReference type="ChEBI" id="CHEBI:29105"/>
        <note>catalytic</note>
    </ligand>
</feature>
<dbReference type="Pfam" id="PF02130">
    <property type="entry name" value="YbeY"/>
    <property type="match status" value="1"/>
</dbReference>
<keyword evidence="10" id="KW-1185">Reference proteome</keyword>
<name>A0ABW3HG32_9GAMM</name>
<dbReference type="Proteomes" id="UP001597044">
    <property type="component" value="Unassembled WGS sequence"/>
</dbReference>
<organism evidence="9 10">
    <name type="scientific">Paraperlucidibaca wandonensis</name>
    <dbReference type="NCBI Taxonomy" id="1268273"/>
    <lineage>
        <taxon>Bacteria</taxon>
        <taxon>Pseudomonadati</taxon>
        <taxon>Pseudomonadota</taxon>
        <taxon>Gammaproteobacteria</taxon>
        <taxon>Moraxellales</taxon>
        <taxon>Moraxellaceae</taxon>
        <taxon>Paraperlucidibaca</taxon>
    </lineage>
</organism>
<evidence type="ECO:0000256" key="1">
    <source>
        <dbReference type="ARBA" id="ARBA00010875"/>
    </source>
</evidence>
<dbReference type="InterPro" id="IPR023091">
    <property type="entry name" value="MetalPrtase_cat_dom_sf_prd"/>
</dbReference>
<comment type="subcellular location">
    <subcellularLocation>
        <location evidence="8">Cytoplasm</location>
    </subcellularLocation>
</comment>
<dbReference type="InterPro" id="IPR020549">
    <property type="entry name" value="YbeY_CS"/>
</dbReference>
<comment type="cofactor">
    <cofactor evidence="8">
        <name>Zn(2+)</name>
        <dbReference type="ChEBI" id="CHEBI:29105"/>
    </cofactor>
    <text evidence="8">Binds 1 zinc ion.</text>
</comment>
<dbReference type="InterPro" id="IPR002036">
    <property type="entry name" value="YbeY"/>
</dbReference>
<dbReference type="NCBIfam" id="TIGR00043">
    <property type="entry name" value="rRNA maturation RNase YbeY"/>
    <property type="match status" value="1"/>
</dbReference>
<dbReference type="EMBL" id="JBHTIT010000001">
    <property type="protein sequence ID" value="MFD0950236.1"/>
    <property type="molecule type" value="Genomic_DNA"/>
</dbReference>
<dbReference type="PANTHER" id="PTHR46986">
    <property type="entry name" value="ENDORIBONUCLEASE YBEY, CHLOROPLASTIC"/>
    <property type="match status" value="1"/>
</dbReference>
<keyword evidence="6 8" id="KW-0378">Hydrolase</keyword>
<dbReference type="PROSITE" id="PS01306">
    <property type="entry name" value="UPF0054"/>
    <property type="match status" value="1"/>
</dbReference>
<evidence type="ECO:0000256" key="7">
    <source>
        <dbReference type="ARBA" id="ARBA00022833"/>
    </source>
</evidence>
<dbReference type="SUPFAM" id="SSF55486">
    <property type="entry name" value="Metalloproteases ('zincins'), catalytic domain"/>
    <property type="match status" value="1"/>
</dbReference>
<comment type="function">
    <text evidence="8">Single strand-specific metallo-endoribonuclease involved in late-stage 70S ribosome quality control and in maturation of the 3' terminus of the 16S rRNA.</text>
</comment>
<dbReference type="PANTHER" id="PTHR46986:SF1">
    <property type="entry name" value="ENDORIBONUCLEASE YBEY, CHLOROPLASTIC"/>
    <property type="match status" value="1"/>
</dbReference>
<dbReference type="RefSeq" id="WP_340675537.1">
    <property type="nucleotide sequence ID" value="NZ_JBHTIT010000001.1"/>
</dbReference>
<comment type="similarity">
    <text evidence="1 8">Belongs to the endoribonuclease YbeY family.</text>
</comment>
<proteinExistence type="inferred from homology"/>
<keyword evidence="7 8" id="KW-0862">Zinc</keyword>
<evidence type="ECO:0000313" key="10">
    <source>
        <dbReference type="Proteomes" id="UP001597044"/>
    </source>
</evidence>
<feature type="binding site" evidence="8">
    <location>
        <position position="130"/>
    </location>
    <ligand>
        <name>Zn(2+)</name>
        <dbReference type="ChEBI" id="CHEBI:29105"/>
        <note>catalytic</note>
    </ligand>
</feature>
<sequence>MAANVWLDVDDGISPEGLPTEVDCTRYVDAVLRALSITQPCSVDIRIVSKEEGRELNAQYRDKNYATNVLSFPADLPEALLAELDERPLGDLAICADVVATEAHEQGKPLAAHWAHMIVHGSLHLLGYDHIELDDAARMEPLELEILSCLGIDNPYDDDLTNNALEEGKTSP</sequence>
<evidence type="ECO:0000256" key="2">
    <source>
        <dbReference type="ARBA" id="ARBA00022517"/>
    </source>
</evidence>
<accession>A0ABW3HG32</accession>
<dbReference type="Gene3D" id="3.40.390.30">
    <property type="entry name" value="Metalloproteases ('zincins'), catalytic domain"/>
    <property type="match status" value="1"/>
</dbReference>
<evidence type="ECO:0000256" key="5">
    <source>
        <dbReference type="ARBA" id="ARBA00022759"/>
    </source>
</evidence>
<feature type="binding site" evidence="8">
    <location>
        <position position="124"/>
    </location>
    <ligand>
        <name>Zn(2+)</name>
        <dbReference type="ChEBI" id="CHEBI:29105"/>
        <note>catalytic</note>
    </ligand>
</feature>
<keyword evidence="3 8" id="KW-0540">Nuclease</keyword>
<protein>
    <recommendedName>
        <fullName evidence="8">Endoribonuclease YbeY</fullName>
        <ecNumber evidence="8">3.1.-.-</ecNumber>
    </recommendedName>
</protein>
<keyword evidence="8" id="KW-0698">rRNA processing</keyword>
<evidence type="ECO:0000256" key="8">
    <source>
        <dbReference type="HAMAP-Rule" id="MF_00009"/>
    </source>
</evidence>
<gene>
    <name evidence="8 9" type="primary">ybeY</name>
    <name evidence="9" type="ORF">ACFQ0F_07535</name>
</gene>
<evidence type="ECO:0000256" key="3">
    <source>
        <dbReference type="ARBA" id="ARBA00022722"/>
    </source>
</evidence>
<keyword evidence="8" id="KW-0963">Cytoplasm</keyword>
<dbReference type="HAMAP" id="MF_00009">
    <property type="entry name" value="Endoribonucl_YbeY"/>
    <property type="match status" value="1"/>
</dbReference>
<keyword evidence="2 8" id="KW-0690">Ribosome biogenesis</keyword>
<comment type="caution">
    <text evidence="9">The sequence shown here is derived from an EMBL/GenBank/DDBJ whole genome shotgun (WGS) entry which is preliminary data.</text>
</comment>
<dbReference type="EC" id="3.1.-.-" evidence="8"/>
<evidence type="ECO:0000313" key="9">
    <source>
        <dbReference type="EMBL" id="MFD0950236.1"/>
    </source>
</evidence>
<keyword evidence="4 8" id="KW-0479">Metal-binding</keyword>
<reference evidence="10" key="1">
    <citation type="journal article" date="2019" name="Int. J. Syst. Evol. Microbiol.">
        <title>The Global Catalogue of Microorganisms (GCM) 10K type strain sequencing project: providing services to taxonomists for standard genome sequencing and annotation.</title>
        <authorList>
            <consortium name="The Broad Institute Genomics Platform"/>
            <consortium name="The Broad Institute Genome Sequencing Center for Infectious Disease"/>
            <person name="Wu L."/>
            <person name="Ma J."/>
        </authorList>
    </citation>
    <scope>NUCLEOTIDE SEQUENCE [LARGE SCALE GENOMIC DNA]</scope>
    <source>
        <strain evidence="10">CCUG 63419</strain>
    </source>
</reference>
<evidence type="ECO:0000256" key="6">
    <source>
        <dbReference type="ARBA" id="ARBA00022801"/>
    </source>
</evidence>
<keyword evidence="5 8" id="KW-0255">Endonuclease</keyword>